<feature type="chain" id="PRO_5032940138" evidence="10">
    <location>
        <begin position="27"/>
        <end position="806"/>
    </location>
</feature>
<keyword evidence="9" id="KW-0472">Membrane</keyword>
<dbReference type="CDD" id="cd02120">
    <property type="entry name" value="PA_subtilisin_like"/>
    <property type="match status" value="1"/>
</dbReference>
<dbReference type="PRINTS" id="PR00723">
    <property type="entry name" value="SUBTILISIN"/>
</dbReference>
<evidence type="ECO:0000256" key="1">
    <source>
        <dbReference type="ARBA" id="ARBA00011073"/>
    </source>
</evidence>
<feature type="active site" description="Charge relay system" evidence="6 7">
    <location>
        <position position="229"/>
    </location>
</feature>
<dbReference type="Pfam" id="PF17766">
    <property type="entry name" value="fn3_6"/>
    <property type="match status" value="1"/>
</dbReference>
<proteinExistence type="inferred from homology"/>
<feature type="compositionally biased region" description="Low complexity" evidence="8">
    <location>
        <begin position="446"/>
        <end position="465"/>
    </location>
</feature>
<feature type="active site" description="Charge relay system" evidence="6 7">
    <location>
        <position position="149"/>
    </location>
</feature>
<feature type="region of interest" description="Disordered" evidence="8">
    <location>
        <begin position="204"/>
        <end position="225"/>
    </location>
</feature>
<keyword evidence="9" id="KW-0812">Transmembrane</keyword>
<keyword evidence="9" id="KW-1133">Transmembrane helix</keyword>
<dbReference type="Pfam" id="PF00082">
    <property type="entry name" value="Peptidase_S8"/>
    <property type="match status" value="1"/>
</dbReference>
<evidence type="ECO:0000256" key="7">
    <source>
        <dbReference type="PROSITE-ProRule" id="PRU01240"/>
    </source>
</evidence>
<keyword evidence="14" id="KW-1185">Reference proteome</keyword>
<evidence type="ECO:0000256" key="9">
    <source>
        <dbReference type="SAM" id="Phobius"/>
    </source>
</evidence>
<dbReference type="InterPro" id="IPR023828">
    <property type="entry name" value="Peptidase_S8_Ser-AS"/>
</dbReference>
<feature type="signal peptide" evidence="10">
    <location>
        <begin position="1"/>
        <end position="26"/>
    </location>
</feature>
<gene>
    <name evidence="13" type="ORF">NCGR_LOCUS24856</name>
</gene>
<name>A0A811PAM0_9POAL</name>
<dbReference type="Gene3D" id="3.40.50.200">
    <property type="entry name" value="Peptidase S8/S53 domain"/>
    <property type="match status" value="1"/>
</dbReference>
<dbReference type="InterPro" id="IPR034197">
    <property type="entry name" value="Peptidases_S8_3"/>
</dbReference>
<dbReference type="PANTHER" id="PTHR10795">
    <property type="entry name" value="PROPROTEIN CONVERTASE SUBTILISIN/KEXIN"/>
    <property type="match status" value="1"/>
</dbReference>
<feature type="compositionally biased region" description="Low complexity" evidence="8">
    <location>
        <begin position="473"/>
        <end position="487"/>
    </location>
</feature>
<evidence type="ECO:0000256" key="8">
    <source>
        <dbReference type="SAM" id="MobiDB-lite"/>
    </source>
</evidence>
<evidence type="ECO:0000256" key="6">
    <source>
        <dbReference type="PIRSR" id="PIRSR615500-1"/>
    </source>
</evidence>
<keyword evidence="3 10" id="KW-0732">Signal</keyword>
<dbReference type="EMBL" id="CAJGYO010000006">
    <property type="protein sequence ID" value="CAD6237221.1"/>
    <property type="molecule type" value="Genomic_DNA"/>
</dbReference>
<evidence type="ECO:0000256" key="3">
    <source>
        <dbReference type="ARBA" id="ARBA00022729"/>
    </source>
</evidence>
<evidence type="ECO:0000259" key="11">
    <source>
        <dbReference type="Pfam" id="PF00082"/>
    </source>
</evidence>
<comment type="caution">
    <text evidence="13">The sequence shown here is derived from an EMBL/GenBank/DDBJ whole genome shotgun (WGS) entry which is preliminary data.</text>
</comment>
<dbReference type="SUPFAM" id="SSF52743">
    <property type="entry name" value="Subtilisin-like"/>
    <property type="match status" value="1"/>
</dbReference>
<protein>
    <submittedName>
        <fullName evidence="13">Uncharacterized protein</fullName>
    </submittedName>
</protein>
<keyword evidence="4 7" id="KW-0378">Hydrolase</keyword>
<evidence type="ECO:0000256" key="10">
    <source>
        <dbReference type="SAM" id="SignalP"/>
    </source>
</evidence>
<evidence type="ECO:0000256" key="2">
    <source>
        <dbReference type="ARBA" id="ARBA00022670"/>
    </source>
</evidence>
<dbReference type="AlphaFoldDB" id="A0A811PAM0"/>
<dbReference type="Gene3D" id="2.60.40.2310">
    <property type="match status" value="1"/>
</dbReference>
<dbReference type="PROSITE" id="PS00138">
    <property type="entry name" value="SUBTILASE_SER"/>
    <property type="match status" value="1"/>
</dbReference>
<dbReference type="GO" id="GO:0004252">
    <property type="term" value="F:serine-type endopeptidase activity"/>
    <property type="evidence" value="ECO:0007669"/>
    <property type="project" value="UniProtKB-UniRule"/>
</dbReference>
<evidence type="ECO:0000259" key="12">
    <source>
        <dbReference type="Pfam" id="PF17766"/>
    </source>
</evidence>
<accession>A0A811PAM0</accession>
<keyword evidence="2 7" id="KW-0645">Protease</keyword>
<evidence type="ECO:0000313" key="13">
    <source>
        <dbReference type="EMBL" id="CAD6237221.1"/>
    </source>
</evidence>
<organism evidence="13 14">
    <name type="scientific">Miscanthus lutarioriparius</name>
    <dbReference type="NCBI Taxonomy" id="422564"/>
    <lineage>
        <taxon>Eukaryota</taxon>
        <taxon>Viridiplantae</taxon>
        <taxon>Streptophyta</taxon>
        <taxon>Embryophyta</taxon>
        <taxon>Tracheophyta</taxon>
        <taxon>Spermatophyta</taxon>
        <taxon>Magnoliopsida</taxon>
        <taxon>Liliopsida</taxon>
        <taxon>Poales</taxon>
        <taxon>Poaceae</taxon>
        <taxon>PACMAD clade</taxon>
        <taxon>Panicoideae</taxon>
        <taxon>Andropogonodae</taxon>
        <taxon>Andropogoneae</taxon>
        <taxon>Saccharinae</taxon>
        <taxon>Miscanthus</taxon>
    </lineage>
</organism>
<dbReference type="Proteomes" id="UP000604825">
    <property type="component" value="Unassembled WGS sequence"/>
</dbReference>
<dbReference type="InterPro" id="IPR000209">
    <property type="entry name" value="Peptidase_S8/S53_dom"/>
</dbReference>
<dbReference type="CDD" id="cd04852">
    <property type="entry name" value="Peptidases_S8_3"/>
    <property type="match status" value="1"/>
</dbReference>
<dbReference type="InterPro" id="IPR036852">
    <property type="entry name" value="Peptidase_S8/S53_dom_sf"/>
</dbReference>
<dbReference type="GO" id="GO:0006508">
    <property type="term" value="P:proteolysis"/>
    <property type="evidence" value="ECO:0007669"/>
    <property type="project" value="UniProtKB-KW"/>
</dbReference>
<reference evidence="13" key="1">
    <citation type="submission" date="2020-10" db="EMBL/GenBank/DDBJ databases">
        <authorList>
            <person name="Han B."/>
            <person name="Lu T."/>
            <person name="Zhao Q."/>
            <person name="Huang X."/>
            <person name="Zhao Y."/>
        </authorList>
    </citation>
    <scope>NUCLEOTIDE SEQUENCE</scope>
</reference>
<evidence type="ECO:0000256" key="4">
    <source>
        <dbReference type="ARBA" id="ARBA00022801"/>
    </source>
</evidence>
<feature type="domain" description="Subtilisin-like protease fibronectin type-III" evidence="12">
    <location>
        <begin position="693"/>
        <end position="801"/>
    </location>
</feature>
<sequence length="806" mass="83764">MGTGAGRVFLLALVLLFALQTTPASADKKAMHDAMMLPLFSPFCLLPCVIFFSAFPASLNALLATITDDFTILPYDLRAISGVALQIDESFLPLLRQLPGVIAVIPDTLYKPHTTHSWDFLGLASNGGEITPAWSSAKLGVGTIIGVIDTGVWPESQSFQNDTMPDVPLGRWRGTCEKGNDPTFQCNRKLIGARFFSEGIQASGALGDGGGQQQPSQADLSSPRDYVGHGTHTMSTAGGSFVRGASVFGHGKGTAAGGSPGARVAAYKACYEPGCSGIDILAAIVAAVADGVHVLSLSLGAPPGDYLTDLTALGAFFAVQSGVTVVCSAGNSGPQPSTATNLAPWIFTVGASTMDRDFPAYVSFNGATIQGQSLADSTLPIGQPYQIISGEKANAVNQPTGNSSLCLPGSLDPDKVKGKIVVCVRGVNARVEKGLWSNRRAASVWSSATTPAPGTPSSPTRTSSRQLTAPIRSASGSSPTSSLPNASFGVKPAPKIAAFSSRGPNAITPQILKPDITAPGVNVIAAYSGAVSPTELPFDDRRVAYNIMSGTSMSCPHVSGIVGLLKTKYPSWSPAMIKSAIMTTANTMANDGNPIQDEAGAVATPFGYGSGHVDPVRALDPGLVYDTTLVDYTNFLCSLKPTQTTQDPIPSLPVDLPMMGSLSPPVTSLLLPLFNAAVEPCKCSQGPYGSPEDLNYPSIAVPCLSGSGATVKRRLKNVGGAPSKYKVTVTEPAGVKVTVAPSELDFVWVGEEEEFTVKLDMDVNAPAAANDYVFGSIVWSDADAYASDVNKAHRVRSPVVVKTKCG</sequence>
<feature type="transmembrane region" description="Helical" evidence="9">
    <location>
        <begin position="36"/>
        <end position="55"/>
    </location>
</feature>
<dbReference type="Gene3D" id="3.50.30.30">
    <property type="match status" value="1"/>
</dbReference>
<feature type="active site" description="Charge relay system" evidence="6 7">
    <location>
        <position position="552"/>
    </location>
</feature>
<dbReference type="OrthoDB" id="10256524at2759"/>
<comment type="similarity">
    <text evidence="1 7">Belongs to the peptidase S8 family.</text>
</comment>
<evidence type="ECO:0000313" key="14">
    <source>
        <dbReference type="Proteomes" id="UP000604825"/>
    </source>
</evidence>
<keyword evidence="5 7" id="KW-0720">Serine protease</keyword>
<dbReference type="InterPro" id="IPR045051">
    <property type="entry name" value="SBT"/>
</dbReference>
<feature type="region of interest" description="Disordered" evidence="8">
    <location>
        <begin position="442"/>
        <end position="487"/>
    </location>
</feature>
<dbReference type="FunFam" id="3.40.50.200:FF:000006">
    <property type="entry name" value="Subtilisin-like protease SBT1.5"/>
    <property type="match status" value="1"/>
</dbReference>
<dbReference type="InterPro" id="IPR015500">
    <property type="entry name" value="Peptidase_S8_subtilisin-rel"/>
</dbReference>
<dbReference type="InterPro" id="IPR041469">
    <property type="entry name" value="Subtilisin-like_FN3"/>
</dbReference>
<dbReference type="PROSITE" id="PS51892">
    <property type="entry name" value="SUBTILASE"/>
    <property type="match status" value="1"/>
</dbReference>
<evidence type="ECO:0000256" key="5">
    <source>
        <dbReference type="ARBA" id="ARBA00022825"/>
    </source>
</evidence>
<feature type="domain" description="Peptidase S8/S53" evidence="11">
    <location>
        <begin position="141"/>
        <end position="608"/>
    </location>
</feature>